<organism evidence="2 3">
    <name type="scientific">Olea europaea subsp. europaea</name>
    <dbReference type="NCBI Taxonomy" id="158383"/>
    <lineage>
        <taxon>Eukaryota</taxon>
        <taxon>Viridiplantae</taxon>
        <taxon>Streptophyta</taxon>
        <taxon>Embryophyta</taxon>
        <taxon>Tracheophyta</taxon>
        <taxon>Spermatophyta</taxon>
        <taxon>Magnoliopsida</taxon>
        <taxon>eudicotyledons</taxon>
        <taxon>Gunneridae</taxon>
        <taxon>Pentapetalae</taxon>
        <taxon>asterids</taxon>
        <taxon>lamiids</taxon>
        <taxon>Lamiales</taxon>
        <taxon>Oleaceae</taxon>
        <taxon>Oleeae</taxon>
        <taxon>Olea</taxon>
    </lineage>
</organism>
<proteinExistence type="predicted"/>
<dbReference type="AlphaFoldDB" id="A0A8S0UDR9"/>
<dbReference type="Gramene" id="OE9A036434T1">
    <property type="protein sequence ID" value="OE9A036434C1"/>
    <property type="gene ID" value="OE9A036434"/>
</dbReference>
<dbReference type="Proteomes" id="UP000594638">
    <property type="component" value="Unassembled WGS sequence"/>
</dbReference>
<feature type="chain" id="PRO_5035838022" evidence="1">
    <location>
        <begin position="29"/>
        <end position="74"/>
    </location>
</feature>
<keyword evidence="1" id="KW-0732">Signal</keyword>
<accession>A0A8S0UDR9</accession>
<evidence type="ECO:0000313" key="2">
    <source>
        <dbReference type="EMBL" id="CAA3016231.1"/>
    </source>
</evidence>
<feature type="non-terminal residue" evidence="2">
    <location>
        <position position="74"/>
    </location>
</feature>
<keyword evidence="3" id="KW-1185">Reference proteome</keyword>
<gene>
    <name evidence="2" type="ORF">OLEA9_A036434</name>
</gene>
<feature type="signal peptide" evidence="1">
    <location>
        <begin position="1"/>
        <end position="28"/>
    </location>
</feature>
<reference evidence="2 3" key="1">
    <citation type="submission" date="2019-12" db="EMBL/GenBank/DDBJ databases">
        <authorList>
            <person name="Alioto T."/>
            <person name="Alioto T."/>
            <person name="Gomez Garrido J."/>
        </authorList>
    </citation>
    <scope>NUCLEOTIDE SEQUENCE [LARGE SCALE GENOMIC DNA]</scope>
</reference>
<protein>
    <submittedName>
        <fullName evidence="2">Uncharacterized protein</fullName>
    </submittedName>
</protein>
<name>A0A8S0UDR9_OLEEU</name>
<evidence type="ECO:0000256" key="1">
    <source>
        <dbReference type="SAM" id="SignalP"/>
    </source>
</evidence>
<comment type="caution">
    <text evidence="2">The sequence shown here is derived from an EMBL/GenBank/DDBJ whole genome shotgun (WGS) entry which is preliminary data.</text>
</comment>
<dbReference type="EMBL" id="CACTIH010007599">
    <property type="protein sequence ID" value="CAA3016231.1"/>
    <property type="molecule type" value="Genomic_DNA"/>
</dbReference>
<sequence length="74" mass="8431">MAKITMQKRLTLFMAIVLLCYIVHPVSSISNNNESNDLLLGARSRWHGAELEKQPPAVAMNREEPPFKKFISTF</sequence>
<evidence type="ECO:0000313" key="3">
    <source>
        <dbReference type="Proteomes" id="UP000594638"/>
    </source>
</evidence>